<organism evidence="1 2">
    <name type="scientific">Stentor coeruleus</name>
    <dbReference type="NCBI Taxonomy" id="5963"/>
    <lineage>
        <taxon>Eukaryota</taxon>
        <taxon>Sar</taxon>
        <taxon>Alveolata</taxon>
        <taxon>Ciliophora</taxon>
        <taxon>Postciliodesmatophora</taxon>
        <taxon>Heterotrichea</taxon>
        <taxon>Heterotrichida</taxon>
        <taxon>Stentoridae</taxon>
        <taxon>Stentor</taxon>
    </lineage>
</organism>
<gene>
    <name evidence="1" type="ORF">SteCoe_5079</name>
</gene>
<comment type="caution">
    <text evidence="1">The sequence shown here is derived from an EMBL/GenBank/DDBJ whole genome shotgun (WGS) entry which is preliminary data.</text>
</comment>
<proteinExistence type="predicted"/>
<accession>A0A1R2CT64</accession>
<name>A0A1R2CT64_9CILI</name>
<keyword evidence="2" id="KW-1185">Reference proteome</keyword>
<reference evidence="1 2" key="1">
    <citation type="submission" date="2016-11" db="EMBL/GenBank/DDBJ databases">
        <title>The macronuclear genome of Stentor coeruleus: a giant cell with tiny introns.</title>
        <authorList>
            <person name="Slabodnick M."/>
            <person name="Ruby J.G."/>
            <person name="Reiff S.B."/>
            <person name="Swart E.C."/>
            <person name="Gosai S."/>
            <person name="Prabakaran S."/>
            <person name="Witkowska E."/>
            <person name="Larue G.E."/>
            <person name="Fisher S."/>
            <person name="Freeman R.M."/>
            <person name="Gunawardena J."/>
            <person name="Chu W."/>
            <person name="Stover N.A."/>
            <person name="Gregory B.D."/>
            <person name="Nowacki M."/>
            <person name="Derisi J."/>
            <person name="Roy S.W."/>
            <person name="Marshall W.F."/>
            <person name="Sood P."/>
        </authorList>
    </citation>
    <scope>NUCLEOTIDE SEQUENCE [LARGE SCALE GENOMIC DNA]</scope>
    <source>
        <strain evidence="1">WM001</strain>
    </source>
</reference>
<protein>
    <submittedName>
        <fullName evidence="1">Uncharacterized protein</fullName>
    </submittedName>
</protein>
<dbReference type="Proteomes" id="UP000187209">
    <property type="component" value="Unassembled WGS sequence"/>
</dbReference>
<evidence type="ECO:0000313" key="2">
    <source>
        <dbReference type="Proteomes" id="UP000187209"/>
    </source>
</evidence>
<dbReference type="AlphaFoldDB" id="A0A1R2CT64"/>
<sequence length="245" mass="29052">MESSLYTLRGDDPKSKIVLNRDYNCIRPLQGLSFGEVLAFGYIEAMTFSNYISNRSYLKTYIVQNSADPFPNLLKFIRDLGSGIKQFEDFFDSFPNEELVGDICKWGKLYFPDEDISGIFEFSRRFNAFITFIDEDKDFTEAKEFRFAHPYEISIWKRDENYYLIYKVDFERNLIFADPEPEILADWQMNVLNDFTVKAMNLFYTLPKTTELNSKIGAVAERIEKVVPNKKWDWAEHYKIYQKQF</sequence>
<evidence type="ECO:0000313" key="1">
    <source>
        <dbReference type="EMBL" id="OMJ92204.1"/>
    </source>
</evidence>
<dbReference type="EMBL" id="MPUH01000066">
    <property type="protein sequence ID" value="OMJ92204.1"/>
    <property type="molecule type" value="Genomic_DNA"/>
</dbReference>